<evidence type="ECO:0000256" key="1">
    <source>
        <dbReference type="SAM" id="Phobius"/>
    </source>
</evidence>
<proteinExistence type="predicted"/>
<dbReference type="EMBL" id="JANQDX010000006">
    <property type="protein sequence ID" value="KAL0922408.1"/>
    <property type="molecule type" value="Genomic_DNA"/>
</dbReference>
<protein>
    <submittedName>
        <fullName evidence="2">Uncharacterized protein</fullName>
    </submittedName>
</protein>
<accession>A0ABD0VIN9</accession>
<name>A0ABD0VIN9_DENTH</name>
<keyword evidence="3" id="KW-1185">Reference proteome</keyword>
<organism evidence="2 3">
    <name type="scientific">Dendrobium thyrsiflorum</name>
    <name type="common">Pinecone-like raceme dendrobium</name>
    <name type="synonym">Orchid</name>
    <dbReference type="NCBI Taxonomy" id="117978"/>
    <lineage>
        <taxon>Eukaryota</taxon>
        <taxon>Viridiplantae</taxon>
        <taxon>Streptophyta</taxon>
        <taxon>Embryophyta</taxon>
        <taxon>Tracheophyta</taxon>
        <taxon>Spermatophyta</taxon>
        <taxon>Magnoliopsida</taxon>
        <taxon>Liliopsida</taxon>
        <taxon>Asparagales</taxon>
        <taxon>Orchidaceae</taxon>
        <taxon>Epidendroideae</taxon>
        <taxon>Malaxideae</taxon>
        <taxon>Dendrobiinae</taxon>
        <taxon>Dendrobium</taxon>
    </lineage>
</organism>
<dbReference type="AlphaFoldDB" id="A0ABD0VIN9"/>
<evidence type="ECO:0000313" key="2">
    <source>
        <dbReference type="EMBL" id="KAL0922408.1"/>
    </source>
</evidence>
<reference evidence="2 3" key="1">
    <citation type="journal article" date="2024" name="Plant Biotechnol. J.">
        <title>Dendrobium thyrsiflorum genome and its molecular insights into genes involved in important horticultural traits.</title>
        <authorList>
            <person name="Chen B."/>
            <person name="Wang J.Y."/>
            <person name="Zheng P.J."/>
            <person name="Li K.L."/>
            <person name="Liang Y.M."/>
            <person name="Chen X.F."/>
            <person name="Zhang C."/>
            <person name="Zhao X."/>
            <person name="He X."/>
            <person name="Zhang G.Q."/>
            <person name="Liu Z.J."/>
            <person name="Xu Q."/>
        </authorList>
    </citation>
    <scope>NUCLEOTIDE SEQUENCE [LARGE SCALE GENOMIC DNA]</scope>
    <source>
        <strain evidence="2">GZMU011</strain>
    </source>
</reference>
<keyword evidence="1" id="KW-1133">Transmembrane helix</keyword>
<gene>
    <name evidence="2" type="ORF">M5K25_006391</name>
</gene>
<dbReference type="Proteomes" id="UP001552299">
    <property type="component" value="Unassembled WGS sequence"/>
</dbReference>
<sequence length="151" mass="17815">MEAPGMGPRTGLQRRRFLRSYHFAEMLLNILYGKETNINVMDLYMTYNNYTQNQLDEYQLKNLLKWRPFQGLQNLCDLPFLMSLNQSNVHDSSFAAFVRWLLVFCSFLVIPVLWLRYSCACNYLLVRRSNKIGNLLCRSSYGICGLIYWIS</sequence>
<keyword evidence="1" id="KW-0812">Transmembrane</keyword>
<feature type="transmembrane region" description="Helical" evidence="1">
    <location>
        <begin position="94"/>
        <end position="115"/>
    </location>
</feature>
<evidence type="ECO:0000313" key="3">
    <source>
        <dbReference type="Proteomes" id="UP001552299"/>
    </source>
</evidence>
<comment type="caution">
    <text evidence="2">The sequence shown here is derived from an EMBL/GenBank/DDBJ whole genome shotgun (WGS) entry which is preliminary data.</text>
</comment>
<keyword evidence="1" id="KW-0472">Membrane</keyword>